<evidence type="ECO:0000256" key="1">
    <source>
        <dbReference type="SAM" id="MobiDB-lite"/>
    </source>
</evidence>
<gene>
    <name evidence="2" type="ORF">AKJ65_07445</name>
</gene>
<accession>A0A133UE91</accession>
<dbReference type="Proteomes" id="UP000070284">
    <property type="component" value="Unassembled WGS sequence"/>
</dbReference>
<dbReference type="AlphaFoldDB" id="A0A133UE91"/>
<proteinExistence type="predicted"/>
<dbReference type="EMBL" id="LHXO01000153">
    <property type="protein sequence ID" value="KXA92511.1"/>
    <property type="molecule type" value="Genomic_DNA"/>
</dbReference>
<organism evidence="2 3">
    <name type="scientific">candidate division MSBL1 archaeon SCGC-AAA259E19</name>
    <dbReference type="NCBI Taxonomy" id="1698264"/>
    <lineage>
        <taxon>Archaea</taxon>
        <taxon>Methanobacteriati</taxon>
        <taxon>Methanobacteriota</taxon>
        <taxon>candidate division MSBL1</taxon>
    </lineage>
</organism>
<feature type="compositionally biased region" description="Polar residues" evidence="1">
    <location>
        <begin position="1"/>
        <end position="14"/>
    </location>
</feature>
<reference evidence="2 3" key="1">
    <citation type="journal article" date="2016" name="Sci. Rep.">
        <title>Metabolic traits of an uncultured archaeal lineage -MSBL1- from brine pools of the Red Sea.</title>
        <authorList>
            <person name="Mwirichia R."/>
            <person name="Alam I."/>
            <person name="Rashid M."/>
            <person name="Vinu M."/>
            <person name="Ba-Alawi W."/>
            <person name="Anthony Kamau A."/>
            <person name="Kamanda Ngugi D."/>
            <person name="Goker M."/>
            <person name="Klenk H.P."/>
            <person name="Bajic V."/>
            <person name="Stingl U."/>
        </authorList>
    </citation>
    <scope>NUCLEOTIDE SEQUENCE [LARGE SCALE GENOMIC DNA]</scope>
    <source>
        <strain evidence="2">SCGC-AAA259E19</strain>
    </source>
</reference>
<comment type="caution">
    <text evidence="2">The sequence shown here is derived from an EMBL/GenBank/DDBJ whole genome shotgun (WGS) entry which is preliminary data.</text>
</comment>
<feature type="region of interest" description="Disordered" evidence="1">
    <location>
        <begin position="1"/>
        <end position="22"/>
    </location>
</feature>
<sequence>MKFKNTGETPTDFSISVDPPKPVFVKDNPSPVPLDPDEIASITVTLGTEVVEEDETGFGEVTVTATEKLRALLRVQEFRTPDL</sequence>
<name>A0A133UE91_9EURY</name>
<keyword evidence="3" id="KW-1185">Reference proteome</keyword>
<evidence type="ECO:0000313" key="2">
    <source>
        <dbReference type="EMBL" id="KXA92511.1"/>
    </source>
</evidence>
<evidence type="ECO:0000313" key="3">
    <source>
        <dbReference type="Proteomes" id="UP000070284"/>
    </source>
</evidence>
<protein>
    <submittedName>
        <fullName evidence="2">Uncharacterized protein</fullName>
    </submittedName>
</protein>